<protein>
    <submittedName>
        <fullName evidence="2">Uncharacterized protein</fullName>
    </submittedName>
</protein>
<reference evidence="2" key="1">
    <citation type="submission" date="2021-02" db="EMBL/GenBank/DDBJ databases">
        <authorList>
            <person name="Steward A R."/>
        </authorList>
    </citation>
    <scope>NUCLEOTIDE SEQUENCE</scope>
</reference>
<organism evidence="2 3">
    <name type="scientific">Pieris macdunnoughi</name>
    <dbReference type="NCBI Taxonomy" id="345717"/>
    <lineage>
        <taxon>Eukaryota</taxon>
        <taxon>Metazoa</taxon>
        <taxon>Ecdysozoa</taxon>
        <taxon>Arthropoda</taxon>
        <taxon>Hexapoda</taxon>
        <taxon>Insecta</taxon>
        <taxon>Pterygota</taxon>
        <taxon>Neoptera</taxon>
        <taxon>Endopterygota</taxon>
        <taxon>Lepidoptera</taxon>
        <taxon>Glossata</taxon>
        <taxon>Ditrysia</taxon>
        <taxon>Papilionoidea</taxon>
        <taxon>Pieridae</taxon>
        <taxon>Pierinae</taxon>
        <taxon>Pieris</taxon>
    </lineage>
</organism>
<dbReference type="Gene3D" id="1.10.287.3240">
    <property type="match status" value="1"/>
</dbReference>
<evidence type="ECO:0000313" key="3">
    <source>
        <dbReference type="Proteomes" id="UP000663880"/>
    </source>
</evidence>
<accession>A0A821KVU1</accession>
<dbReference type="EMBL" id="CAJOBZ010000001">
    <property type="protein sequence ID" value="CAF4742913.1"/>
    <property type="molecule type" value="Genomic_DNA"/>
</dbReference>
<feature type="region of interest" description="Disordered" evidence="1">
    <location>
        <begin position="577"/>
        <end position="603"/>
    </location>
</feature>
<keyword evidence="3" id="KW-1185">Reference proteome</keyword>
<comment type="caution">
    <text evidence="2">The sequence shown here is derived from an EMBL/GenBank/DDBJ whole genome shotgun (WGS) entry which is preliminary data.</text>
</comment>
<feature type="region of interest" description="Disordered" evidence="1">
    <location>
        <begin position="336"/>
        <end position="359"/>
    </location>
</feature>
<evidence type="ECO:0000313" key="2">
    <source>
        <dbReference type="EMBL" id="CAF4742913.1"/>
    </source>
</evidence>
<proteinExistence type="predicted"/>
<gene>
    <name evidence="2" type="ORF">PMACD_LOCUS144</name>
</gene>
<dbReference type="AlphaFoldDB" id="A0A821KVU1"/>
<evidence type="ECO:0000256" key="1">
    <source>
        <dbReference type="SAM" id="MobiDB-lite"/>
    </source>
</evidence>
<dbReference type="Proteomes" id="UP000663880">
    <property type="component" value="Unassembled WGS sequence"/>
</dbReference>
<name>A0A821KVU1_9NEOP</name>
<feature type="compositionally biased region" description="Polar residues" evidence="1">
    <location>
        <begin position="577"/>
        <end position="595"/>
    </location>
</feature>
<sequence>MVVPRVKLSEKYIVSEMEEMEREDNFRLKRFKELKIKKNQASNAQKCPACKLPIDKCICEKPNTEPKDTECVCVSKEEEQIIQPVSKASSTLDENVSTFHETVGDVLREERSSPVIAEEDKQPVQTIKEDTVTPEKSCTCIDNSVDSNNLCKIIGTEKEVRSSPVIAEEDKQPVQTIKEDTVTPEKSCTCIDNSVDWNNLCKIIGTEKLKELKDIYTAKSRQSQNECPCEPIDSNSMTKTPEKSCTCMPKPVNIEDLCRKVDVEDMQRIKEVYLQKAINPDQTQYECSCEPIENKSNLSEGKTDTKSVQVPSNTHECLKCQNIKSNESKNVSININENKDKEDTANVQPQQDKDVGHDNTDAKDKECVCVHKEEERIIQPVSKSSSKLDENVCTFHETVGDVLRAVCSCPLIAEEDKQPVQIIKEATVTPEKSCTCIDNSVDWNSLGKIIGPEKLKELQDIYTEKSKQSQNECPCGPIDSKSITKTPEKSCSCIPKPVNLEDLCSKVDAVEMQRIKDIYLQKAINPDQSRYECSCEPIKNKSNLSKGKSDTKLGQVQSNTHECLKCQNIKSKYSKKGSMNINENKNKQDTTNVQPQEAKDNLGGSQELGITITEFKEFVTIKRYRKEDGTIGEERQVVTVKSEAKKPNPPNTDTQSCLSCKSLKQKNSSSTQAKVKITLPVEKKSSETSNVSVKSCTICKMNASGSNTSVDSRISFKKKECASKAAQTGDKSKGTCCKMNKENRSTPVTSSMDGKSSDTCLKHSSNNNTDRAKSCCVIKIVSKPKDEHSKDDKLIADNCFELLKRLLLESNKSNASKPSVCSCQSKKEVKRSTSQTSTKTCECTKSSQSLKSEKSPQYSSESFFSCKDSTCKKKESESSCKCKSETKKDTCPTCGSNVAPPKPVNKPSECSCGKSNLESNLSILSYDSLQKSIGTETDCSQCAKAQSAARNSACQQPKPECPLCSKNTNGFKSKQFSQDSKKNSEHSKSSVQFVESEICCEPKSKEVGTSTRRSDRYDVRNIDMLMPNKHSTCTCSSASYNRISVDKWFEPPPKANSYHDRCLH</sequence>
<feature type="region of interest" description="Disordered" evidence="1">
    <location>
        <begin position="747"/>
        <end position="769"/>
    </location>
</feature>
<dbReference type="OrthoDB" id="7676488at2759"/>